<name>A0A0K2FHN4_9CAUD</name>
<dbReference type="EMBL" id="KT321315">
    <property type="protein sequence ID" value="ALA45362.1"/>
    <property type="molecule type" value="Genomic_DNA"/>
</dbReference>
<accession>A0A0K2FHN4</accession>
<reference evidence="1 2" key="1">
    <citation type="submission" date="2015-07" db="EMBL/GenBank/DDBJ databases">
        <title>Enterobacter aerogenes phage phiEap-3.</title>
        <authorList>
            <person name="Zhao X."/>
        </authorList>
    </citation>
    <scope>NUCLEOTIDE SEQUENCE [LARGE SCALE GENOMIC DNA]</scope>
</reference>
<gene>
    <name evidence="1" type="ORF">ADS69_00257</name>
</gene>
<evidence type="ECO:0000313" key="2">
    <source>
        <dbReference type="Proteomes" id="UP000225536"/>
    </source>
</evidence>
<evidence type="ECO:0000313" key="1">
    <source>
        <dbReference type="EMBL" id="ALA45362.1"/>
    </source>
</evidence>
<protein>
    <submittedName>
        <fullName evidence="1">Uncharacterized protein</fullName>
    </submittedName>
</protein>
<organism evidence="1 2">
    <name type="scientific">Enterobacter phage phiEap-3</name>
    <dbReference type="NCBI Taxonomy" id="1682394"/>
    <lineage>
        <taxon>Viruses</taxon>
        <taxon>Duplodnaviria</taxon>
        <taxon>Heunggongvirae</taxon>
        <taxon>Uroviricota</taxon>
        <taxon>Caudoviricetes</taxon>
        <taxon>Pantevenvirales</taxon>
        <taxon>Straboviridae</taxon>
        <taxon>Slopekvirus</taxon>
        <taxon>Slopekvirus eap3</taxon>
    </lineage>
</organism>
<dbReference type="Proteomes" id="UP000225536">
    <property type="component" value="Segment"/>
</dbReference>
<proteinExistence type="predicted"/>
<sequence length="175" mass="19726">MIQLKLDTNAVLSLFPEGSTARVDLQSAIIKNVVNSVVGKRVSEEINKRIQEQLAVLMPNSSEITQVIKSEFSDYVEKRYGYSNVFDVNYGNVRELSGKIKESVKQQCQTILKDIEKEAIAHATENIIADEAAFIARVSNHLEVTVRKAVMQRVNTQFPDIIDEAIRERLFGEKA</sequence>
<keyword evidence="2" id="KW-1185">Reference proteome</keyword>